<keyword evidence="8" id="KW-1185">Reference proteome</keyword>
<dbReference type="EMBL" id="JAUDCL010000011">
    <property type="protein sequence ID" value="MDM8201113.1"/>
    <property type="molecule type" value="Genomic_DNA"/>
</dbReference>
<protein>
    <recommendedName>
        <fullName evidence="3">Aldehyde dehydrogenase</fullName>
    </recommendedName>
</protein>
<sequence length="467" mass="51747">MFMKTERLNETSARALLAAQKEYFATGATRSLQFRLGQLEALYKALERHTPALEAALAQDLGKSRFESYASEIGMVLAGISHIRRHLARWMKPRTKLAPMQLFPGRGRVELVPYGCVYILGPYNYPVQLLLEPLAEALAAGNCAVVSPSELTPHVAQAVSTMLAEVFPPEYVCCVPAGIENNTLMLHSRFDYIFFTGSPRVGRIVMQAAAENLVPVTLELGGKSPVIVAKDAHLPTACERIVWGKLMNAGQTCVAPDYVLVDRSIQEEFLQGLEGAIRRFYGEDAQKSPDYGRIVNEGHIRRLSRILEEDRAFIRCGGRVDAADRYIEPTILCPENMDAACMQEELFGPLLPVFAYDDLTEALEIINKGEKPLALYVFSRNKALVRRVLDSTASGGVSVNDTIGHILDPDLPFGGVGQSGMGAYHGHEGFLTFSHRRSVLQRGLFPMRTAFPPFSEASERMVRRLMR</sequence>
<dbReference type="PROSITE" id="PS00070">
    <property type="entry name" value="ALDEHYDE_DEHYDR_CYS"/>
    <property type="match status" value="1"/>
</dbReference>
<reference evidence="7 8" key="1">
    <citation type="submission" date="2023-06" db="EMBL/GenBank/DDBJ databases">
        <title>Identification and characterization of horizontal gene transfer across gut microbiota members of farm animals based on homology search.</title>
        <authorList>
            <person name="Schwarzerova J."/>
            <person name="Nykrynova M."/>
            <person name="Jureckova K."/>
            <person name="Cejkova D."/>
            <person name="Rychlik I."/>
        </authorList>
    </citation>
    <scope>NUCLEOTIDE SEQUENCE [LARGE SCALE GENOMIC DNA]</scope>
    <source>
        <strain evidence="7 8">ET340</strain>
    </source>
</reference>
<evidence type="ECO:0000256" key="5">
    <source>
        <dbReference type="RuleBase" id="RU003345"/>
    </source>
</evidence>
<dbReference type="Pfam" id="PF00171">
    <property type="entry name" value="Aldedh"/>
    <property type="match status" value="1"/>
</dbReference>
<dbReference type="InterPro" id="IPR016161">
    <property type="entry name" value="Ald_DH/histidinol_DH"/>
</dbReference>
<dbReference type="PROSITE" id="PS00687">
    <property type="entry name" value="ALDEHYDE_DEHYDR_GLU"/>
    <property type="match status" value="1"/>
</dbReference>
<dbReference type="SUPFAM" id="SSF53720">
    <property type="entry name" value="ALDH-like"/>
    <property type="match status" value="1"/>
</dbReference>
<evidence type="ECO:0000256" key="4">
    <source>
        <dbReference type="PROSITE-ProRule" id="PRU10007"/>
    </source>
</evidence>
<dbReference type="RefSeq" id="WP_289599789.1">
    <property type="nucleotide sequence ID" value="NZ_JAUDCL010000011.1"/>
</dbReference>
<dbReference type="Gene3D" id="3.40.309.10">
    <property type="entry name" value="Aldehyde Dehydrogenase, Chain A, domain 2"/>
    <property type="match status" value="1"/>
</dbReference>
<dbReference type="PANTHER" id="PTHR43570">
    <property type="entry name" value="ALDEHYDE DEHYDROGENASE"/>
    <property type="match status" value="1"/>
</dbReference>
<keyword evidence="2 3" id="KW-0560">Oxidoreductase</keyword>
<dbReference type="Proteomes" id="UP001529380">
    <property type="component" value="Unassembled WGS sequence"/>
</dbReference>
<evidence type="ECO:0000313" key="8">
    <source>
        <dbReference type="Proteomes" id="UP001529380"/>
    </source>
</evidence>
<organism evidence="7 8">
    <name type="scientific">Allofournierella massiliensis</name>
    <dbReference type="NCBI Taxonomy" id="1650663"/>
    <lineage>
        <taxon>Bacteria</taxon>
        <taxon>Bacillati</taxon>
        <taxon>Bacillota</taxon>
        <taxon>Clostridia</taxon>
        <taxon>Eubacteriales</taxon>
        <taxon>Oscillospiraceae</taxon>
        <taxon>Allofournierella</taxon>
    </lineage>
</organism>
<dbReference type="InterPro" id="IPR016162">
    <property type="entry name" value="Ald_DH_N"/>
</dbReference>
<feature type="domain" description="Aldehyde dehydrogenase" evidence="6">
    <location>
        <begin position="4"/>
        <end position="439"/>
    </location>
</feature>
<dbReference type="InterPro" id="IPR015590">
    <property type="entry name" value="Aldehyde_DH_dom"/>
</dbReference>
<evidence type="ECO:0000313" key="7">
    <source>
        <dbReference type="EMBL" id="MDM8201113.1"/>
    </source>
</evidence>
<comment type="caution">
    <text evidence="7">The sequence shown here is derived from an EMBL/GenBank/DDBJ whole genome shotgun (WGS) entry which is preliminary data.</text>
</comment>
<dbReference type="PANTHER" id="PTHR43570:SF16">
    <property type="entry name" value="ALDEHYDE DEHYDROGENASE TYPE III, ISOFORM Q"/>
    <property type="match status" value="1"/>
</dbReference>
<reference evidence="8" key="2">
    <citation type="submission" date="2023-06" db="EMBL/GenBank/DDBJ databases">
        <title>Identification and characterization of horizontal gene transfer across gut microbiota members of farm animals based on homology search.</title>
        <authorList>
            <person name="Zeman M."/>
            <person name="Kubasova T."/>
            <person name="Jahodarova E."/>
            <person name="Nykrynova M."/>
            <person name="Rychlik I."/>
        </authorList>
    </citation>
    <scope>NUCLEOTIDE SEQUENCE [LARGE SCALE GENOMIC DNA]</scope>
    <source>
        <strain evidence="8">ET340</strain>
    </source>
</reference>
<comment type="similarity">
    <text evidence="1 3 5">Belongs to the aldehyde dehydrogenase family.</text>
</comment>
<name>A0ABT7US27_9FIRM</name>
<reference evidence="7 8" key="3">
    <citation type="submission" date="2023-06" db="EMBL/GenBank/DDBJ databases">
        <authorList>
            <person name="Zeman M."/>
            <person name="Kubasova T."/>
            <person name="Jahodarova E."/>
            <person name="Nykrynova M."/>
            <person name="Rychlik I."/>
        </authorList>
    </citation>
    <scope>NUCLEOTIDE SEQUENCE [LARGE SCALE GENOMIC DNA]</scope>
    <source>
        <strain evidence="7 8">ET340</strain>
    </source>
</reference>
<dbReference type="PIRSF" id="PIRSF036492">
    <property type="entry name" value="ALDH"/>
    <property type="match status" value="1"/>
</dbReference>
<evidence type="ECO:0000256" key="2">
    <source>
        <dbReference type="ARBA" id="ARBA00023002"/>
    </source>
</evidence>
<dbReference type="InterPro" id="IPR029510">
    <property type="entry name" value="Ald_DH_CS_GLU"/>
</dbReference>
<dbReference type="InterPro" id="IPR016163">
    <property type="entry name" value="Ald_DH_C"/>
</dbReference>
<dbReference type="Gene3D" id="3.40.605.10">
    <property type="entry name" value="Aldehyde Dehydrogenase, Chain A, domain 1"/>
    <property type="match status" value="1"/>
</dbReference>
<accession>A0ABT7US27</accession>
<dbReference type="InterPro" id="IPR012394">
    <property type="entry name" value="Aldehyde_DH_NAD(P)"/>
</dbReference>
<dbReference type="InterPro" id="IPR016160">
    <property type="entry name" value="Ald_DH_CS_CYS"/>
</dbReference>
<gene>
    <name evidence="7" type="ORF">QUW08_07385</name>
</gene>
<evidence type="ECO:0000256" key="1">
    <source>
        <dbReference type="ARBA" id="ARBA00009986"/>
    </source>
</evidence>
<evidence type="ECO:0000259" key="6">
    <source>
        <dbReference type="Pfam" id="PF00171"/>
    </source>
</evidence>
<feature type="active site" evidence="4">
    <location>
        <position position="219"/>
    </location>
</feature>
<proteinExistence type="inferred from homology"/>
<evidence type="ECO:0000256" key="3">
    <source>
        <dbReference type="PIRNR" id="PIRNR036492"/>
    </source>
</evidence>